<proteinExistence type="predicted"/>
<dbReference type="GO" id="GO:0016787">
    <property type="term" value="F:hydrolase activity"/>
    <property type="evidence" value="ECO:0007669"/>
    <property type="project" value="UniProtKB-KW"/>
</dbReference>
<keyword evidence="2" id="KW-0378">Hydrolase</keyword>
<feature type="domain" description="AB hydrolase-1" evidence="1">
    <location>
        <begin position="4"/>
        <end position="222"/>
    </location>
</feature>
<dbReference type="EMBL" id="JBHSQK010000036">
    <property type="protein sequence ID" value="MFC5949695.1"/>
    <property type="molecule type" value="Genomic_DNA"/>
</dbReference>
<dbReference type="Gene3D" id="3.40.50.1820">
    <property type="entry name" value="alpha/beta hydrolase"/>
    <property type="match status" value="1"/>
</dbReference>
<accession>A0ABW1I9D4</accession>
<dbReference type="PANTHER" id="PTHR37017">
    <property type="entry name" value="AB HYDROLASE-1 DOMAIN-CONTAINING PROTEIN-RELATED"/>
    <property type="match status" value="1"/>
</dbReference>
<evidence type="ECO:0000259" key="1">
    <source>
        <dbReference type="Pfam" id="PF12697"/>
    </source>
</evidence>
<dbReference type="InterPro" id="IPR029058">
    <property type="entry name" value="AB_hydrolase_fold"/>
</dbReference>
<dbReference type="RefSeq" id="WP_379566825.1">
    <property type="nucleotide sequence ID" value="NZ_JBHSQK010000036.1"/>
</dbReference>
<evidence type="ECO:0000313" key="3">
    <source>
        <dbReference type="Proteomes" id="UP001596119"/>
    </source>
</evidence>
<protein>
    <submittedName>
        <fullName evidence="2">Alpha/beta fold hydrolase</fullName>
    </submittedName>
</protein>
<dbReference type="InterPro" id="IPR052897">
    <property type="entry name" value="Sec-Metab_Biosynth_Hydrolase"/>
</dbReference>
<reference evidence="3" key="1">
    <citation type="journal article" date="2019" name="Int. J. Syst. Evol. Microbiol.">
        <title>The Global Catalogue of Microorganisms (GCM) 10K type strain sequencing project: providing services to taxonomists for standard genome sequencing and annotation.</title>
        <authorList>
            <consortium name="The Broad Institute Genomics Platform"/>
            <consortium name="The Broad Institute Genome Sequencing Center for Infectious Disease"/>
            <person name="Wu L."/>
            <person name="Ma J."/>
        </authorList>
    </citation>
    <scope>NUCLEOTIDE SEQUENCE [LARGE SCALE GENOMIC DNA]</scope>
    <source>
        <strain evidence="3">CGMCC 4.7397</strain>
    </source>
</reference>
<name>A0ABW1I9D4_9PSEU</name>
<dbReference type="Pfam" id="PF12697">
    <property type="entry name" value="Abhydrolase_6"/>
    <property type="match status" value="1"/>
</dbReference>
<dbReference type="InterPro" id="IPR000073">
    <property type="entry name" value="AB_hydrolase_1"/>
</dbReference>
<sequence length="228" mass="24476">MATFVLVHGAFVGGWYWDELAPRLEKAGHTVDVVPQLPSSGPDPAALGDLAADAEVVRRHVEAAGEPVVLVGHSYGGMVVTELADHPDVAHTVYVTALWPSRGASALDMLASMPPQTWAAPQDDGTIRATDDLRELHRSICADVPFDRAEPFLRRVRPHSIASVAAPSSAPDRTHPVTYVLCEDDACFPLEAQEAMAAAADHVERLPSSHAPMFSVPDELAELLGRIR</sequence>
<dbReference type="PANTHER" id="PTHR37017:SF11">
    <property type="entry name" value="ESTERASE_LIPASE_THIOESTERASE DOMAIN-CONTAINING PROTEIN"/>
    <property type="match status" value="1"/>
</dbReference>
<dbReference type="SUPFAM" id="SSF53474">
    <property type="entry name" value="alpha/beta-Hydrolases"/>
    <property type="match status" value="1"/>
</dbReference>
<gene>
    <name evidence="2" type="ORF">ACFQH9_15585</name>
</gene>
<organism evidence="2 3">
    <name type="scientific">Pseudonocardia lutea</name>
    <dbReference type="NCBI Taxonomy" id="2172015"/>
    <lineage>
        <taxon>Bacteria</taxon>
        <taxon>Bacillati</taxon>
        <taxon>Actinomycetota</taxon>
        <taxon>Actinomycetes</taxon>
        <taxon>Pseudonocardiales</taxon>
        <taxon>Pseudonocardiaceae</taxon>
        <taxon>Pseudonocardia</taxon>
    </lineage>
</organism>
<keyword evidence="3" id="KW-1185">Reference proteome</keyword>
<dbReference type="Proteomes" id="UP001596119">
    <property type="component" value="Unassembled WGS sequence"/>
</dbReference>
<evidence type="ECO:0000313" key="2">
    <source>
        <dbReference type="EMBL" id="MFC5949695.1"/>
    </source>
</evidence>
<comment type="caution">
    <text evidence="2">The sequence shown here is derived from an EMBL/GenBank/DDBJ whole genome shotgun (WGS) entry which is preliminary data.</text>
</comment>